<dbReference type="InterPro" id="IPR036249">
    <property type="entry name" value="Thioredoxin-like_sf"/>
</dbReference>
<reference evidence="3" key="1">
    <citation type="submission" date="2021-02" db="EMBL/GenBank/DDBJ databases">
        <title>Genome-Resolved Metagenomics of a Microbial Community Performing Photosynthetic Biological Nutrient Removal.</title>
        <authorList>
            <person name="Mcdaniel E.A."/>
        </authorList>
    </citation>
    <scope>NUCLEOTIDE SEQUENCE</scope>
    <source>
        <strain evidence="3">UWPOB_OBS1</strain>
    </source>
</reference>
<evidence type="ECO:0000259" key="2">
    <source>
        <dbReference type="PROSITE" id="PS51352"/>
    </source>
</evidence>
<dbReference type="PROSITE" id="PS51352">
    <property type="entry name" value="THIOREDOXIN_2"/>
    <property type="match status" value="1"/>
</dbReference>
<accession>A0A8J7TMV1</accession>
<feature type="compositionally biased region" description="Basic and acidic residues" evidence="1">
    <location>
        <begin position="1"/>
        <end position="21"/>
    </location>
</feature>
<dbReference type="EMBL" id="JAFLCK010000031">
    <property type="protein sequence ID" value="MBN8662139.1"/>
    <property type="molecule type" value="Genomic_DNA"/>
</dbReference>
<protein>
    <submittedName>
        <fullName evidence="3">Thioredoxin family protein</fullName>
    </submittedName>
</protein>
<feature type="domain" description="Thioredoxin" evidence="2">
    <location>
        <begin position="104"/>
        <end position="252"/>
    </location>
</feature>
<dbReference type="InterPro" id="IPR013766">
    <property type="entry name" value="Thioredoxin_domain"/>
</dbReference>
<feature type="compositionally biased region" description="Basic and acidic residues" evidence="1">
    <location>
        <begin position="47"/>
        <end position="57"/>
    </location>
</feature>
<evidence type="ECO:0000256" key="1">
    <source>
        <dbReference type="SAM" id="MobiDB-lite"/>
    </source>
</evidence>
<gene>
    <name evidence="3" type="ORF">J0M35_17355</name>
</gene>
<dbReference type="Proteomes" id="UP000664277">
    <property type="component" value="Unassembled WGS sequence"/>
</dbReference>
<sequence length="1091" mass="121373">MSNFERIDKKEKENEPAKEQEPENQNLTKAQEPAASKQQELAAKPDIASKQDVDKENLQPLDFSPSKDERLLQLSVLKSGADKAKETSQPFVPGLDLVSERTVTFPAQKAESENKSLFKNGELKQAREQALKDGVPILIDIGATWCGPCRALDRTMSTKEAELNGKAKVVKLDIDKLLSDPAKLPAAEQAQIKEQKQILKELGINPEEIQGVPYLKLMPLNKDGKPAGEGKDLSGFPLNPSESQAWFNSLLTDCEQMKKEMARNNAGIEKPVTRSKSEEASATAEQQFGKTVKLDEGIYERNESGQIIKTTSNDGKTVRELKYEDKQNPDRITSLTINGEREFRFVGNNKYSDGSVVKKDGHEMSSYAIYEKGKLTGNWSGALSMSKNGVLTTGDGSKPLEHLDAGSRALTEEERLKREEAGIWPSKLTASLNDGSLLTAHYKGSTLDELEESRKLDEDTFEISTWKKEGDSYTNPAYPGEVRKNMVLKEDGTLSYTDQEGKLQTKYKDGSSAVTENGISRRSDAQGNLIELTNEHGDKRQIAWENGRIASVTTERKDNKGGSKTDKLEIKDGDKDKVDLKVTTDGALEYQRENGNLVRDDFRKVTEYDQLGRPLQLKFESGAKREFTYDGERLQSIKDTFTAGEGAEKQRTLTRKGDSDVFIIGENNKERIIEGLPDAEGDYQYKNKAEDQVSRTSRSGDLERIARGELSLSSDSLQEAKEDLLTAAKAQNMNTERLDRFVGDLEKNAAKWGVKEETLVKSLDNIRALLDENVESPLYSRKELNQLAETALHNIGNPMQIDQGAHPTCNITTVEIYTATKHPDAYTQLVKDVATKGSWTTAAGEVCKPPKEALRPGDDEKAYNIDKPSDKLRNISSQLVQMSLINAMYATGRMDVEKVVNGAKQVESRRDWNYIMVPSQKVSSQEYYNGQMVQVTRTIGEDRLRNGRGEFVGKEDSGPNLTVDDNIKASEMLLKNPMPYIAGPYKVGNDPWVFDLPDANRLSKAKQDGMLPMGVPTIGGAHVQTIHDIAKNSAGETIVLLDNQHGERMDGWVTIPQLHQTIKEKVELKPSINRFGKPFPSDAKESSRPSY</sequence>
<evidence type="ECO:0000313" key="4">
    <source>
        <dbReference type="Proteomes" id="UP000664277"/>
    </source>
</evidence>
<comment type="caution">
    <text evidence="3">The sequence shown here is derived from an EMBL/GenBank/DDBJ whole genome shotgun (WGS) entry which is preliminary data.</text>
</comment>
<dbReference type="CDD" id="cd02947">
    <property type="entry name" value="TRX_family"/>
    <property type="match status" value="1"/>
</dbReference>
<dbReference type="Pfam" id="PF00085">
    <property type="entry name" value="Thioredoxin"/>
    <property type="match status" value="1"/>
</dbReference>
<dbReference type="SUPFAM" id="SSF52833">
    <property type="entry name" value="Thioredoxin-like"/>
    <property type="match status" value="1"/>
</dbReference>
<name>A0A8J7TMV1_9BACT</name>
<feature type="region of interest" description="Disordered" evidence="1">
    <location>
        <begin position="1"/>
        <end position="66"/>
    </location>
</feature>
<evidence type="ECO:0000313" key="3">
    <source>
        <dbReference type="EMBL" id="MBN8662139.1"/>
    </source>
</evidence>
<organism evidence="3 4">
    <name type="scientific">Candidatus Obscuribacter phosphatis</name>
    <dbReference type="NCBI Taxonomy" id="1906157"/>
    <lineage>
        <taxon>Bacteria</taxon>
        <taxon>Bacillati</taxon>
        <taxon>Candidatus Melainabacteria</taxon>
        <taxon>Candidatus Obscuribacterales</taxon>
        <taxon>Candidatus Obscuribacteraceae</taxon>
        <taxon>Candidatus Obscuribacter</taxon>
    </lineage>
</organism>
<dbReference type="AlphaFoldDB" id="A0A8J7TMV1"/>
<proteinExistence type="predicted"/>
<dbReference type="Gene3D" id="3.40.30.10">
    <property type="entry name" value="Glutaredoxin"/>
    <property type="match status" value="1"/>
</dbReference>